<protein>
    <recommendedName>
        <fullName evidence="7">Nop52-domain-containing protein</fullName>
    </recommendedName>
</protein>
<accession>A0A409Y4G2</accession>
<evidence type="ECO:0000256" key="1">
    <source>
        <dbReference type="ARBA" id="ARBA00004123"/>
    </source>
</evidence>
<evidence type="ECO:0000256" key="2">
    <source>
        <dbReference type="ARBA" id="ARBA00006374"/>
    </source>
</evidence>
<evidence type="ECO:0000256" key="4">
    <source>
        <dbReference type="ARBA" id="ARBA00023242"/>
    </source>
</evidence>
<dbReference type="GO" id="GO:0030688">
    <property type="term" value="C:preribosome, small subunit precursor"/>
    <property type="evidence" value="ECO:0007669"/>
    <property type="project" value="InterPro"/>
</dbReference>
<reference evidence="5 6" key="1">
    <citation type="journal article" date="2018" name="Evol. Lett.">
        <title>Horizontal gene cluster transfer increased hallucinogenic mushroom diversity.</title>
        <authorList>
            <person name="Reynolds H.T."/>
            <person name="Vijayakumar V."/>
            <person name="Gluck-Thaler E."/>
            <person name="Korotkin H.B."/>
            <person name="Matheny P.B."/>
            <person name="Slot J.C."/>
        </authorList>
    </citation>
    <scope>NUCLEOTIDE SEQUENCE [LARGE SCALE GENOMIC DNA]</scope>
    <source>
        <strain evidence="5 6">SRW20</strain>
    </source>
</reference>
<dbReference type="Proteomes" id="UP000284706">
    <property type="component" value="Unassembled WGS sequence"/>
</dbReference>
<comment type="similarity">
    <text evidence="2">Belongs to the RRP1 family.</text>
</comment>
<keyword evidence="4" id="KW-0539">Nucleus</keyword>
<dbReference type="InParanoid" id="A0A409Y4G2"/>
<dbReference type="InterPro" id="IPR010301">
    <property type="entry name" value="RRP1"/>
</dbReference>
<dbReference type="PANTHER" id="PTHR13026:SF0">
    <property type="entry name" value="RIBOSOMAL RNA PROCESSING 1B"/>
    <property type="match status" value="1"/>
</dbReference>
<comment type="caution">
    <text evidence="5">The sequence shown here is derived from an EMBL/GenBank/DDBJ whole genome shotgun (WGS) entry which is preliminary data.</text>
</comment>
<dbReference type="STRING" id="231916.A0A409Y4G2"/>
<sequence length="314" mass="35918">MTATGPPLAKYLASTDKKTRDKAIKNLSIFLSDDRHELSKAEMDKLWKGIFYCFWMSDKPLVQQALASELAEMILTISSTSTSLAFLLGFWETTVREWNGIDRLRIDKYYMLIRRFVNAAFRLLMRVKWDKEICQEYNQILTKEGGPLCTSDPRVPSSLSYHVADIYLTELDKTLGLSASVPPAPLAILLDPFITLAARTHTSTTYQRIQSVLFLPLLNALDPDSCKMDESPKSKRIRLATDDSIYPNLLTNACFDGSEQGRHFEGQILKSKLLQRIFEVASQPETRDSNRRKMYALWKEHYEESPNSEQCSQP</sequence>
<keyword evidence="6" id="KW-1185">Reference proteome</keyword>
<dbReference type="AlphaFoldDB" id="A0A409Y4G2"/>
<dbReference type="GO" id="GO:0005634">
    <property type="term" value="C:nucleus"/>
    <property type="evidence" value="ECO:0007669"/>
    <property type="project" value="UniProtKB-SubCell"/>
</dbReference>
<dbReference type="FunCoup" id="A0A409Y4G2">
    <property type="interactions" value="20"/>
</dbReference>
<evidence type="ECO:0000256" key="3">
    <source>
        <dbReference type="ARBA" id="ARBA00022552"/>
    </source>
</evidence>
<evidence type="ECO:0008006" key="7">
    <source>
        <dbReference type="Google" id="ProtNLM"/>
    </source>
</evidence>
<dbReference type="PANTHER" id="PTHR13026">
    <property type="entry name" value="NNP-1 PROTEIN NOVEL NUCLEAR PROTEIN 1 NOP52"/>
    <property type="match status" value="1"/>
</dbReference>
<dbReference type="Pfam" id="PF05997">
    <property type="entry name" value="Nop52"/>
    <property type="match status" value="1"/>
</dbReference>
<dbReference type="GO" id="GO:0006364">
    <property type="term" value="P:rRNA processing"/>
    <property type="evidence" value="ECO:0007669"/>
    <property type="project" value="UniProtKB-KW"/>
</dbReference>
<name>A0A409Y4G2_9AGAR</name>
<gene>
    <name evidence="5" type="ORF">CVT26_012941</name>
</gene>
<comment type="subcellular location">
    <subcellularLocation>
        <location evidence="1">Nucleus</location>
    </subcellularLocation>
</comment>
<keyword evidence="3" id="KW-0698">rRNA processing</keyword>
<evidence type="ECO:0000313" key="6">
    <source>
        <dbReference type="Proteomes" id="UP000284706"/>
    </source>
</evidence>
<proteinExistence type="inferred from homology"/>
<dbReference type="OrthoDB" id="2019504at2759"/>
<organism evidence="5 6">
    <name type="scientific">Gymnopilus dilepis</name>
    <dbReference type="NCBI Taxonomy" id="231916"/>
    <lineage>
        <taxon>Eukaryota</taxon>
        <taxon>Fungi</taxon>
        <taxon>Dikarya</taxon>
        <taxon>Basidiomycota</taxon>
        <taxon>Agaricomycotina</taxon>
        <taxon>Agaricomycetes</taxon>
        <taxon>Agaricomycetidae</taxon>
        <taxon>Agaricales</taxon>
        <taxon>Agaricineae</taxon>
        <taxon>Hymenogastraceae</taxon>
        <taxon>Gymnopilus</taxon>
    </lineage>
</organism>
<dbReference type="EMBL" id="NHYE01001182">
    <property type="protein sequence ID" value="PPQ97831.1"/>
    <property type="molecule type" value="Genomic_DNA"/>
</dbReference>
<evidence type="ECO:0000313" key="5">
    <source>
        <dbReference type="EMBL" id="PPQ97831.1"/>
    </source>
</evidence>